<organism evidence="1 2">
    <name type="scientific">Stephania japonica</name>
    <dbReference type="NCBI Taxonomy" id="461633"/>
    <lineage>
        <taxon>Eukaryota</taxon>
        <taxon>Viridiplantae</taxon>
        <taxon>Streptophyta</taxon>
        <taxon>Embryophyta</taxon>
        <taxon>Tracheophyta</taxon>
        <taxon>Spermatophyta</taxon>
        <taxon>Magnoliopsida</taxon>
        <taxon>Ranunculales</taxon>
        <taxon>Menispermaceae</taxon>
        <taxon>Menispermoideae</taxon>
        <taxon>Cissampelideae</taxon>
        <taxon>Stephania</taxon>
    </lineage>
</organism>
<dbReference type="EMBL" id="JBBNAE010000004">
    <property type="protein sequence ID" value="KAK9129805.1"/>
    <property type="molecule type" value="Genomic_DNA"/>
</dbReference>
<gene>
    <name evidence="1" type="ORF">Sjap_010292</name>
</gene>
<evidence type="ECO:0008006" key="3">
    <source>
        <dbReference type="Google" id="ProtNLM"/>
    </source>
</evidence>
<comment type="caution">
    <text evidence="1">The sequence shown here is derived from an EMBL/GenBank/DDBJ whole genome shotgun (WGS) entry which is preliminary data.</text>
</comment>
<evidence type="ECO:0000313" key="2">
    <source>
        <dbReference type="Proteomes" id="UP001417504"/>
    </source>
</evidence>
<name>A0AAP0P698_9MAGN</name>
<proteinExistence type="predicted"/>
<dbReference type="Proteomes" id="UP001417504">
    <property type="component" value="Unassembled WGS sequence"/>
</dbReference>
<evidence type="ECO:0000313" key="1">
    <source>
        <dbReference type="EMBL" id="KAK9129805.1"/>
    </source>
</evidence>
<accession>A0AAP0P698</accession>
<protein>
    <recommendedName>
        <fullName evidence="3">DUF4283 domain-containing protein</fullName>
    </recommendedName>
</protein>
<reference evidence="1 2" key="1">
    <citation type="submission" date="2024-01" db="EMBL/GenBank/DDBJ databases">
        <title>Genome assemblies of Stephania.</title>
        <authorList>
            <person name="Yang L."/>
        </authorList>
    </citation>
    <scope>NUCLEOTIDE SEQUENCE [LARGE SCALE GENOMIC DNA]</scope>
    <source>
        <strain evidence="1">QJT</strain>
        <tissue evidence="1">Leaf</tissue>
    </source>
</reference>
<sequence>MDFIDEEVFWLSSNCESIVEAGDAAQRRVKRGNGFSMVVHVHQYQHIPASIIHPGERSAPSVQQATEVAQTSSENWRLVVRQDPIRLQSRHLSDRKMEVQTIRSLKDWDFSLVIFRSSINWEWDMILSSIGWFIDRSISLSVIGGDRAFLPCQNYHDREWIMGEITKMASPMVQKVAHWRSHYHWKDMKFGGNDCWLSIAGPPLNLWNDIAFGMIREKLGGLLEVVEYTKSRSAFEKALIKIRGADSGFCNGPI</sequence>
<dbReference type="AlphaFoldDB" id="A0AAP0P698"/>
<keyword evidence="2" id="KW-1185">Reference proteome</keyword>